<dbReference type="GO" id="GO:0046872">
    <property type="term" value="F:metal ion binding"/>
    <property type="evidence" value="ECO:0007669"/>
    <property type="project" value="UniProtKB-UniRule"/>
</dbReference>
<proteinExistence type="inferred from homology"/>
<protein>
    <recommendedName>
        <fullName evidence="2">Heme chaperone HemW</fullName>
    </recommendedName>
</protein>
<evidence type="ECO:0000259" key="3">
    <source>
        <dbReference type="PROSITE" id="PS51918"/>
    </source>
</evidence>
<dbReference type="Pfam" id="PF04055">
    <property type="entry name" value="Radical_SAM"/>
    <property type="match status" value="1"/>
</dbReference>
<evidence type="ECO:0000256" key="2">
    <source>
        <dbReference type="RuleBase" id="RU364116"/>
    </source>
</evidence>
<dbReference type="EMBL" id="JADHQD010000008">
    <property type="protein sequence ID" value="MBL6818193.1"/>
    <property type="molecule type" value="Genomic_DNA"/>
</dbReference>
<dbReference type="SFLD" id="SFLDF00562">
    <property type="entry name" value="HemN-like__clustered_with_heat"/>
    <property type="match status" value="1"/>
</dbReference>
<dbReference type="SFLD" id="SFLDG01065">
    <property type="entry name" value="anaerobic_coproporphyrinogen-I"/>
    <property type="match status" value="1"/>
</dbReference>
<keyword evidence="2" id="KW-0408">Iron</keyword>
<dbReference type="AlphaFoldDB" id="A0A937IBK3"/>
<keyword evidence="2" id="KW-0349">Heme</keyword>
<keyword evidence="2" id="KW-0479">Metal-binding</keyword>
<feature type="domain" description="Radical SAM core" evidence="3">
    <location>
        <begin position="5"/>
        <end position="241"/>
    </location>
</feature>
<dbReference type="NCBIfam" id="TIGR00539">
    <property type="entry name" value="hemN_rel"/>
    <property type="match status" value="1"/>
</dbReference>
<evidence type="ECO:0000313" key="4">
    <source>
        <dbReference type="EMBL" id="MBL6818193.1"/>
    </source>
</evidence>
<sequence length="377" mass="43651">MKVFNPDKTPISLYIHLPWCEKKCPYCDFNINVNKTSGDEKKLLEALFEDLSFSKKYILNRKFSSIYFGGGTPSLVSPMIIEKLITKLSNEGLIKDHCEISFELNPKEVSKEYLNDITNIGINRISIGIQSFDQIVLNSLERNHNAQQSLIAMETVAEFEKLETSIDLIYGVMEQSQSSLQNDLETFCKYNFNHLSLYQLTIEPNTIFYKRELKIPSDEIIESMELMAKRTLNQNEIYQYEVSSWAKNNMHSKHNMNYWMYGDYLGIGPGAHSKITTSESILRMIKLKKVYSYFKDPTKNIITKIDESKYDLDLAMNLLRIKNGISFKEAKKRNIFISKKFNQKVVTGIEAGLLEKDLFKATPKGYKFLNDTINLFN</sequence>
<evidence type="ECO:0000313" key="5">
    <source>
        <dbReference type="Proteomes" id="UP000711391"/>
    </source>
</evidence>
<keyword evidence="2" id="KW-0004">4Fe-4S</keyword>
<dbReference type="SUPFAM" id="SSF102114">
    <property type="entry name" value="Radical SAM enzymes"/>
    <property type="match status" value="1"/>
</dbReference>
<dbReference type="InterPro" id="IPR034505">
    <property type="entry name" value="Coproporphyrinogen-III_oxidase"/>
</dbReference>
<dbReference type="Proteomes" id="UP000711391">
    <property type="component" value="Unassembled WGS sequence"/>
</dbReference>
<keyword evidence="2" id="KW-0949">S-adenosyl-L-methionine</keyword>
<dbReference type="InterPro" id="IPR058240">
    <property type="entry name" value="rSAM_sf"/>
</dbReference>
<dbReference type="SFLD" id="SFLDS00029">
    <property type="entry name" value="Radical_SAM"/>
    <property type="match status" value="1"/>
</dbReference>
<reference evidence="4" key="1">
    <citation type="submission" date="2020-10" db="EMBL/GenBank/DDBJ databases">
        <title>Microbiome of the Black Sea water column analyzed by genome centric metagenomics.</title>
        <authorList>
            <person name="Cabello-Yeves P.J."/>
            <person name="Callieri C."/>
            <person name="Picazo A."/>
            <person name="Mehrshad M."/>
            <person name="Haro-Moreno J.M."/>
            <person name="Roda-Garcia J."/>
            <person name="Dzembekova N."/>
            <person name="Slabakova V."/>
            <person name="Slabakova N."/>
            <person name="Moncheva S."/>
            <person name="Rodriguez-Valera F."/>
        </authorList>
    </citation>
    <scope>NUCLEOTIDE SEQUENCE</scope>
    <source>
        <strain evidence="4">BS307-5m-G50</strain>
    </source>
</reference>
<dbReference type="GO" id="GO:0004109">
    <property type="term" value="F:coproporphyrinogen oxidase activity"/>
    <property type="evidence" value="ECO:0007669"/>
    <property type="project" value="InterPro"/>
</dbReference>
<keyword evidence="2" id="KW-0143">Chaperone</keyword>
<dbReference type="Gene3D" id="3.30.750.200">
    <property type="match status" value="1"/>
</dbReference>
<dbReference type="InterPro" id="IPR006638">
    <property type="entry name" value="Elp3/MiaA/NifB-like_rSAM"/>
</dbReference>
<dbReference type="CDD" id="cd01335">
    <property type="entry name" value="Radical_SAM"/>
    <property type="match status" value="1"/>
</dbReference>
<gene>
    <name evidence="4" type="primary">hemW</name>
    <name evidence="4" type="ORF">ISQ64_02160</name>
</gene>
<dbReference type="InterPro" id="IPR007197">
    <property type="entry name" value="rSAM"/>
</dbReference>
<dbReference type="PROSITE" id="PS51918">
    <property type="entry name" value="RADICAL_SAM"/>
    <property type="match status" value="1"/>
</dbReference>
<dbReference type="PANTHER" id="PTHR13932">
    <property type="entry name" value="COPROPORPHYRINIGEN III OXIDASE"/>
    <property type="match status" value="1"/>
</dbReference>
<dbReference type="SMART" id="SM00729">
    <property type="entry name" value="Elp3"/>
    <property type="match status" value="1"/>
</dbReference>
<dbReference type="GO" id="GO:0006779">
    <property type="term" value="P:porphyrin-containing compound biosynthetic process"/>
    <property type="evidence" value="ECO:0007669"/>
    <property type="project" value="InterPro"/>
</dbReference>
<comment type="subcellular location">
    <subcellularLocation>
        <location evidence="2">Cytoplasm</location>
    </subcellularLocation>
</comment>
<keyword evidence="2" id="KW-0411">Iron-sulfur</keyword>
<comment type="similarity">
    <text evidence="1">Belongs to the anaerobic coproporphyrinogen-III oxidase family. HemW subfamily.</text>
</comment>
<dbReference type="GO" id="GO:0051539">
    <property type="term" value="F:4 iron, 4 sulfur cluster binding"/>
    <property type="evidence" value="ECO:0007669"/>
    <property type="project" value="UniProtKB-UniRule"/>
</dbReference>
<dbReference type="InterPro" id="IPR004559">
    <property type="entry name" value="HemW-like"/>
</dbReference>
<dbReference type="PANTHER" id="PTHR13932:SF5">
    <property type="entry name" value="RADICAL S-ADENOSYL METHIONINE DOMAIN-CONTAINING PROTEIN 1, MITOCHONDRIAL"/>
    <property type="match status" value="1"/>
</dbReference>
<evidence type="ECO:0000256" key="1">
    <source>
        <dbReference type="ARBA" id="ARBA00006100"/>
    </source>
</evidence>
<organism evidence="4 5">
    <name type="scientific">SAR86 cluster bacterium</name>
    <dbReference type="NCBI Taxonomy" id="2030880"/>
    <lineage>
        <taxon>Bacteria</taxon>
        <taxon>Pseudomonadati</taxon>
        <taxon>Pseudomonadota</taxon>
        <taxon>Gammaproteobacteria</taxon>
        <taxon>SAR86 cluster</taxon>
    </lineage>
</organism>
<comment type="function">
    <text evidence="2">Probably acts as a heme chaperone, transferring heme to an unknown acceptor. Binds one molecule of heme per monomer, possibly covalently. Binds 1 [4Fe-4S] cluster. The cluster is coordinated with 3 cysteines and an exchangeable S-adenosyl-L-methionine.</text>
</comment>
<name>A0A937IBK3_9GAMM</name>
<accession>A0A937IBK3</accession>
<comment type="caution">
    <text evidence="4">The sequence shown here is derived from an EMBL/GenBank/DDBJ whole genome shotgun (WGS) entry which is preliminary data.</text>
</comment>
<dbReference type="GO" id="GO:0005737">
    <property type="term" value="C:cytoplasm"/>
    <property type="evidence" value="ECO:0007669"/>
    <property type="project" value="UniProtKB-SubCell"/>
</dbReference>
<keyword evidence="2" id="KW-0963">Cytoplasm</keyword>
<dbReference type="SFLD" id="SFLDF00288">
    <property type="entry name" value="HemN-like__clustered_with_nucl"/>
    <property type="match status" value="1"/>
</dbReference>